<evidence type="ECO:0000313" key="6">
    <source>
        <dbReference type="EMBL" id="ADY52316.1"/>
    </source>
</evidence>
<evidence type="ECO:0000256" key="2">
    <source>
        <dbReference type="ARBA" id="ARBA00022722"/>
    </source>
</evidence>
<evidence type="ECO:0000256" key="4">
    <source>
        <dbReference type="ARBA" id="ARBA00022801"/>
    </source>
</evidence>
<evidence type="ECO:0000256" key="1">
    <source>
        <dbReference type="ARBA" id="ARBA00022694"/>
    </source>
</evidence>
<keyword evidence="3" id="KW-0255">Endonuclease</keyword>
<dbReference type="HOGENOM" id="CLU_117179_1_0_10"/>
<dbReference type="Gene3D" id="3.30.230.10">
    <property type="match status" value="1"/>
</dbReference>
<dbReference type="GO" id="GO:0008033">
    <property type="term" value="P:tRNA processing"/>
    <property type="evidence" value="ECO:0007669"/>
    <property type="project" value="UniProtKB-KW"/>
</dbReference>
<gene>
    <name evidence="6" type="ordered locus">Pedsa_1759</name>
</gene>
<dbReference type="KEGG" id="psn:Pedsa_1759"/>
<dbReference type="RefSeq" id="WP_013632807.1">
    <property type="nucleotide sequence ID" value="NC_015177.1"/>
</dbReference>
<dbReference type="GO" id="GO:0000049">
    <property type="term" value="F:tRNA binding"/>
    <property type="evidence" value="ECO:0007669"/>
    <property type="project" value="InterPro"/>
</dbReference>
<keyword evidence="7" id="KW-1185">Reference proteome</keyword>
<dbReference type="AlphaFoldDB" id="F0S854"/>
<dbReference type="GO" id="GO:0004526">
    <property type="term" value="F:ribonuclease P activity"/>
    <property type="evidence" value="ECO:0007669"/>
    <property type="project" value="InterPro"/>
</dbReference>
<reference evidence="6 7" key="1">
    <citation type="journal article" date="2011" name="Stand. Genomic Sci.">
        <title>Complete genome sequence of the gliding, heparinolytic Pedobacter saltans type strain (113).</title>
        <authorList>
            <person name="Liolios K."/>
            <person name="Sikorski J."/>
            <person name="Lu M."/>
            <person name="Nolan M."/>
            <person name="Lapidus A."/>
            <person name="Lucas S."/>
            <person name="Hammon N."/>
            <person name="Deshpande S."/>
            <person name="Cheng J.F."/>
            <person name="Tapia R."/>
            <person name="Han C."/>
            <person name="Goodwin L."/>
            <person name="Pitluck S."/>
            <person name="Huntemann M."/>
            <person name="Ivanova N."/>
            <person name="Pagani I."/>
            <person name="Mavromatis K."/>
            <person name="Ovchinikova G."/>
            <person name="Pati A."/>
            <person name="Chen A."/>
            <person name="Palaniappan K."/>
            <person name="Land M."/>
            <person name="Hauser L."/>
            <person name="Brambilla E.M."/>
            <person name="Kotsyurbenko O."/>
            <person name="Rohde M."/>
            <person name="Tindall B.J."/>
            <person name="Abt B."/>
            <person name="Goker M."/>
            <person name="Detter J.C."/>
            <person name="Woyke T."/>
            <person name="Bristow J."/>
            <person name="Eisen J.A."/>
            <person name="Markowitz V."/>
            <person name="Hugenholtz P."/>
            <person name="Klenk H.P."/>
            <person name="Kyrpides N.C."/>
        </authorList>
    </citation>
    <scope>NUCLEOTIDE SEQUENCE [LARGE SCALE GENOMIC DNA]</scope>
    <source>
        <strain evidence="7">ATCC 51119 / DSM 12145 / JCM 21818 / LMG 10337 / NBRC 100064 / NCIMB 13643</strain>
    </source>
</reference>
<accession>F0S854</accession>
<keyword evidence="4" id="KW-0378">Hydrolase</keyword>
<proteinExistence type="predicted"/>
<evidence type="ECO:0000256" key="5">
    <source>
        <dbReference type="ARBA" id="ARBA00022884"/>
    </source>
</evidence>
<dbReference type="InterPro" id="IPR020568">
    <property type="entry name" value="Ribosomal_Su5_D2-typ_SF"/>
</dbReference>
<dbReference type="STRING" id="762903.Pedsa_1759"/>
<reference evidence="7" key="2">
    <citation type="submission" date="2011-02" db="EMBL/GenBank/DDBJ databases">
        <title>The complete genome of Pedobacter saltans DSM 12145.</title>
        <authorList>
            <consortium name="US DOE Joint Genome Institute (JGI-PGF)"/>
            <person name="Lucas S."/>
            <person name="Copeland A."/>
            <person name="Lapidus A."/>
            <person name="Bruce D."/>
            <person name="Goodwin L."/>
            <person name="Pitluck S."/>
            <person name="Kyrpides N."/>
            <person name="Mavromatis K."/>
            <person name="Pagani I."/>
            <person name="Ivanova N."/>
            <person name="Ovchinnikova G."/>
            <person name="Lu M."/>
            <person name="Detter J.C."/>
            <person name="Han C."/>
            <person name="Land M."/>
            <person name="Hauser L."/>
            <person name="Markowitz V."/>
            <person name="Cheng J.-F."/>
            <person name="Hugenholtz P."/>
            <person name="Woyke T."/>
            <person name="Wu D."/>
            <person name="Tindall B."/>
            <person name="Pomrenke H.G."/>
            <person name="Brambilla E."/>
            <person name="Klenk H.-P."/>
            <person name="Eisen J.A."/>
        </authorList>
    </citation>
    <scope>NUCLEOTIDE SEQUENCE [LARGE SCALE GENOMIC DNA]</scope>
    <source>
        <strain evidence="7">ATCC 51119 / DSM 12145 / JCM 21818 / LMG 10337 / NBRC 100064 / NCIMB 13643</strain>
    </source>
</reference>
<dbReference type="EMBL" id="CP002545">
    <property type="protein sequence ID" value="ADY52316.1"/>
    <property type="molecule type" value="Genomic_DNA"/>
</dbReference>
<name>F0S854_PSESL</name>
<protein>
    <submittedName>
        <fullName evidence="6">Ribonuclease P protein component</fullName>
    </submittedName>
</protein>
<keyword evidence="2" id="KW-0540">Nuclease</keyword>
<evidence type="ECO:0000256" key="3">
    <source>
        <dbReference type="ARBA" id="ARBA00022759"/>
    </source>
</evidence>
<dbReference type="OrthoDB" id="1524972at2"/>
<sequence>MAIENKTFKKEERLCSKKLIAFLYDNGSSFLFYPYRVVWKENTISEQQFPAQVLISAPKKRFKHSVDRNLIKRRIKEAYRNNKQDLLYSFLTGNDKYILLAINYVGKEILDYKIMEEKMRGVLKMLQKQIMG</sequence>
<dbReference type="Pfam" id="PF00825">
    <property type="entry name" value="Ribonuclease_P"/>
    <property type="match status" value="1"/>
</dbReference>
<dbReference type="Proteomes" id="UP000000310">
    <property type="component" value="Chromosome"/>
</dbReference>
<evidence type="ECO:0000313" key="7">
    <source>
        <dbReference type="Proteomes" id="UP000000310"/>
    </source>
</evidence>
<keyword evidence="1" id="KW-0819">tRNA processing</keyword>
<organism evidence="6 7">
    <name type="scientific">Pseudopedobacter saltans (strain ATCC 51119 / DSM 12145 / JCM 21818 / CCUG 39354 / LMG 10337 / NBRC 100064 / NCIMB 13643)</name>
    <name type="common">Pedobacter saltans</name>
    <dbReference type="NCBI Taxonomy" id="762903"/>
    <lineage>
        <taxon>Bacteria</taxon>
        <taxon>Pseudomonadati</taxon>
        <taxon>Bacteroidota</taxon>
        <taxon>Sphingobacteriia</taxon>
        <taxon>Sphingobacteriales</taxon>
        <taxon>Sphingobacteriaceae</taxon>
        <taxon>Pseudopedobacter</taxon>
    </lineage>
</organism>
<dbReference type="InterPro" id="IPR000100">
    <property type="entry name" value="RNase_P"/>
</dbReference>
<dbReference type="eggNOG" id="COG0594">
    <property type="taxonomic scope" value="Bacteria"/>
</dbReference>
<dbReference type="InterPro" id="IPR014721">
    <property type="entry name" value="Ribsml_uS5_D2-typ_fold_subgr"/>
</dbReference>
<keyword evidence="5" id="KW-0694">RNA-binding</keyword>
<dbReference type="SUPFAM" id="SSF54211">
    <property type="entry name" value="Ribosomal protein S5 domain 2-like"/>
    <property type="match status" value="1"/>
</dbReference>